<keyword evidence="2" id="KW-1133">Transmembrane helix</keyword>
<feature type="transmembrane region" description="Helical" evidence="2">
    <location>
        <begin position="12"/>
        <end position="29"/>
    </location>
</feature>
<keyword evidence="2" id="KW-0472">Membrane</keyword>
<reference evidence="3" key="1">
    <citation type="submission" date="2022-12" db="EMBL/GenBank/DDBJ databases">
        <authorList>
            <person name="Wang J."/>
        </authorList>
    </citation>
    <scope>NUCLEOTIDE SEQUENCE</scope>
    <source>
        <strain evidence="3">HY-42-06</strain>
    </source>
</reference>
<feature type="region of interest" description="Disordered" evidence="1">
    <location>
        <begin position="42"/>
        <end position="67"/>
    </location>
</feature>
<keyword evidence="2" id="KW-0812">Transmembrane</keyword>
<evidence type="ECO:0000256" key="1">
    <source>
        <dbReference type="SAM" id="MobiDB-lite"/>
    </source>
</evidence>
<evidence type="ECO:0000313" key="4">
    <source>
        <dbReference type="Proteomes" id="UP001079657"/>
    </source>
</evidence>
<gene>
    <name evidence="3" type="ORF">OXH55_02395</name>
</gene>
<keyword evidence="4" id="KW-1185">Reference proteome</keyword>
<dbReference type="RefSeq" id="WP_268047875.1">
    <property type="nucleotide sequence ID" value="NZ_JAPQES010000001.1"/>
</dbReference>
<evidence type="ECO:0000313" key="3">
    <source>
        <dbReference type="EMBL" id="MCY6369496.1"/>
    </source>
</evidence>
<organism evidence="3 4">
    <name type="scientific">Clostridium ganghwense</name>
    <dbReference type="NCBI Taxonomy" id="312089"/>
    <lineage>
        <taxon>Bacteria</taxon>
        <taxon>Bacillati</taxon>
        <taxon>Bacillota</taxon>
        <taxon>Clostridia</taxon>
        <taxon>Eubacteriales</taxon>
        <taxon>Clostridiaceae</taxon>
        <taxon>Clostridium</taxon>
    </lineage>
</organism>
<name>A0ABT4CN24_9CLOT</name>
<evidence type="ECO:0000256" key="2">
    <source>
        <dbReference type="SAM" id="Phobius"/>
    </source>
</evidence>
<dbReference type="EMBL" id="JAPQES010000001">
    <property type="protein sequence ID" value="MCY6369496.1"/>
    <property type="molecule type" value="Genomic_DNA"/>
</dbReference>
<feature type="compositionally biased region" description="Acidic residues" evidence="1">
    <location>
        <begin position="43"/>
        <end position="58"/>
    </location>
</feature>
<proteinExistence type="predicted"/>
<comment type="caution">
    <text evidence="3">The sequence shown here is derived from an EMBL/GenBank/DDBJ whole genome shotgun (WGS) entry which is preliminary data.</text>
</comment>
<protein>
    <submittedName>
        <fullName evidence="3">Uncharacterized protein</fullName>
    </submittedName>
</protein>
<accession>A0ABT4CN24</accession>
<sequence>MVSELKLIQLEKISFAIGIVAFIILIQAANREIQILLNKEHEVEEESSDEEEEVEEELSSEKEEENFAEKEVEALTITGNRLLVLERLISALVATIGFKEEKNKLKSEGDIKSLELDYRIVIGSWIVVLGTILITNALEEKECGCY</sequence>
<dbReference type="Proteomes" id="UP001079657">
    <property type="component" value="Unassembled WGS sequence"/>
</dbReference>